<dbReference type="GO" id="GO:0003676">
    <property type="term" value="F:nucleic acid binding"/>
    <property type="evidence" value="ECO:0007669"/>
    <property type="project" value="InterPro"/>
</dbReference>
<feature type="transmembrane region" description="Helical" evidence="1">
    <location>
        <begin position="80"/>
        <end position="103"/>
    </location>
</feature>
<dbReference type="Gene3D" id="3.30.420.10">
    <property type="entry name" value="Ribonuclease H-like superfamily/Ribonuclease H"/>
    <property type="match status" value="1"/>
</dbReference>
<name>A0A3B4BSZ1_PYGNA</name>
<dbReference type="AlphaFoldDB" id="A0A3B4BSZ1"/>
<evidence type="ECO:0000256" key="2">
    <source>
        <dbReference type="SAM" id="SignalP"/>
    </source>
</evidence>
<reference evidence="3" key="3">
    <citation type="submission" date="2025-09" db="UniProtKB">
        <authorList>
            <consortium name="Ensembl"/>
        </authorList>
    </citation>
    <scope>IDENTIFICATION</scope>
</reference>
<keyword evidence="1" id="KW-0812">Transmembrane</keyword>
<organism evidence="3 4">
    <name type="scientific">Pygocentrus nattereri</name>
    <name type="common">Red-bellied piranha</name>
    <dbReference type="NCBI Taxonomy" id="42514"/>
    <lineage>
        <taxon>Eukaryota</taxon>
        <taxon>Metazoa</taxon>
        <taxon>Chordata</taxon>
        <taxon>Craniata</taxon>
        <taxon>Vertebrata</taxon>
        <taxon>Euteleostomi</taxon>
        <taxon>Actinopterygii</taxon>
        <taxon>Neopterygii</taxon>
        <taxon>Teleostei</taxon>
        <taxon>Ostariophysi</taxon>
        <taxon>Characiformes</taxon>
        <taxon>Characoidei</taxon>
        <taxon>Pygocentrus</taxon>
    </lineage>
</organism>
<proteinExistence type="predicted"/>
<keyword evidence="1" id="KW-1133">Transmembrane helix</keyword>
<accession>A0A3B4BSZ1</accession>
<protein>
    <recommendedName>
        <fullName evidence="5">Tc1-like transposase DDE domain-containing protein</fullName>
    </recommendedName>
</protein>
<evidence type="ECO:0008006" key="5">
    <source>
        <dbReference type="Google" id="ProtNLM"/>
    </source>
</evidence>
<keyword evidence="4" id="KW-1185">Reference proteome</keyword>
<keyword evidence="1" id="KW-0472">Membrane</keyword>
<dbReference type="Proteomes" id="UP001501920">
    <property type="component" value="Chromosome 1"/>
</dbReference>
<dbReference type="Ensembl" id="ENSPNAT00000011813.2">
    <property type="protein sequence ID" value="ENSPNAP00000001635.2"/>
    <property type="gene ID" value="ENSPNAG00000008274.2"/>
</dbReference>
<sequence length="156" mass="18197">MFKRINFIVFCKYSLILNLIVRVLDWPACSPDPSLIENVWHIMKHKIQQRSPQTVEQLKLYIKQEWERIPPTKLQQSASFILIQFIPLASFIPIQFIPLASFIPIQFSPLASFIPIQFIPLASFIPIQFSPLASFIPIHLVPLTYIKSRVCFYLLL</sequence>
<evidence type="ECO:0000313" key="3">
    <source>
        <dbReference type="Ensembl" id="ENSPNAP00000001635.2"/>
    </source>
</evidence>
<feature type="chain" id="PRO_5043354998" description="Tc1-like transposase DDE domain-containing protein" evidence="2">
    <location>
        <begin position="26"/>
        <end position="156"/>
    </location>
</feature>
<evidence type="ECO:0000313" key="4">
    <source>
        <dbReference type="Proteomes" id="UP001501920"/>
    </source>
</evidence>
<reference evidence="3 4" key="1">
    <citation type="submission" date="2020-10" db="EMBL/GenBank/DDBJ databases">
        <title>Pygocentrus nattereri (red-bellied piranha) genome, fPygNat1, primary haplotype.</title>
        <authorList>
            <person name="Myers G."/>
            <person name="Meyer A."/>
            <person name="Karagic N."/>
            <person name="Pippel M."/>
            <person name="Winkler S."/>
            <person name="Tracey A."/>
            <person name="Wood J."/>
            <person name="Formenti G."/>
            <person name="Howe K."/>
            <person name="Fedrigo O."/>
            <person name="Jarvis E.D."/>
        </authorList>
    </citation>
    <scope>NUCLEOTIDE SEQUENCE [LARGE SCALE GENOMIC DNA]</scope>
</reference>
<dbReference type="InterPro" id="IPR036397">
    <property type="entry name" value="RNaseH_sf"/>
</dbReference>
<keyword evidence="2" id="KW-0732">Signal</keyword>
<feature type="signal peptide" evidence="2">
    <location>
        <begin position="1"/>
        <end position="25"/>
    </location>
</feature>
<feature type="transmembrane region" description="Helical" evidence="1">
    <location>
        <begin position="110"/>
        <end position="129"/>
    </location>
</feature>
<evidence type="ECO:0000256" key="1">
    <source>
        <dbReference type="SAM" id="Phobius"/>
    </source>
</evidence>
<reference evidence="3" key="2">
    <citation type="submission" date="2025-08" db="UniProtKB">
        <authorList>
            <consortium name="Ensembl"/>
        </authorList>
    </citation>
    <scope>IDENTIFICATION</scope>
</reference>